<dbReference type="Proteomes" id="UP000095192">
    <property type="component" value="Unassembled WGS sequence"/>
</dbReference>
<dbReference type="VEuPathDB" id="ToxoDB:cyc_01735"/>
<evidence type="ECO:0000313" key="3">
    <source>
        <dbReference type="Proteomes" id="UP000095192"/>
    </source>
</evidence>
<name>A0A1D3CS38_9EIME</name>
<comment type="caution">
    <text evidence="2">The sequence shown here is derived from an EMBL/GenBank/DDBJ whole genome shotgun (WGS) entry which is preliminary data.</text>
</comment>
<dbReference type="EMBL" id="JROU02002170">
    <property type="protein sequence ID" value="OEH74010.1"/>
    <property type="molecule type" value="Genomic_DNA"/>
</dbReference>
<sequence>MAFQISLKQLADFGAHPQTRSTGAGLAPLVDHLVSLVECPSPRETGFDSIPLAKQDMEPASSATEESIDLSCLPEEFVEGLLSVAEVKQYLKDGRQALT</sequence>
<proteinExistence type="predicted"/>
<keyword evidence="3" id="KW-1185">Reference proteome</keyword>
<accession>A0A1D3CS38</accession>
<feature type="region of interest" description="Disordered" evidence="1">
    <location>
        <begin position="47"/>
        <end position="67"/>
    </location>
</feature>
<gene>
    <name evidence="2" type="ORF">cyc_01735</name>
</gene>
<evidence type="ECO:0000313" key="2">
    <source>
        <dbReference type="EMBL" id="OEH74010.1"/>
    </source>
</evidence>
<dbReference type="AlphaFoldDB" id="A0A1D3CS38"/>
<evidence type="ECO:0000256" key="1">
    <source>
        <dbReference type="SAM" id="MobiDB-lite"/>
    </source>
</evidence>
<protein>
    <submittedName>
        <fullName evidence="2">Uncharacterized protein</fullName>
    </submittedName>
</protein>
<reference evidence="2 3" key="1">
    <citation type="journal article" date="2016" name="BMC Genomics">
        <title>Comparative genomics reveals Cyclospora cayetanensis possesses coccidia-like metabolism and invasion components but unique surface antigens.</title>
        <authorList>
            <person name="Liu S."/>
            <person name="Wang L."/>
            <person name="Zheng H."/>
            <person name="Xu Z."/>
            <person name="Roellig D.M."/>
            <person name="Li N."/>
            <person name="Frace M.A."/>
            <person name="Tang K."/>
            <person name="Arrowood M.J."/>
            <person name="Moss D.M."/>
            <person name="Zhang L."/>
            <person name="Feng Y."/>
            <person name="Xiao L."/>
        </authorList>
    </citation>
    <scope>NUCLEOTIDE SEQUENCE [LARGE SCALE GENOMIC DNA]</scope>
    <source>
        <strain evidence="2 3">CHN_HEN01</strain>
    </source>
</reference>
<organism evidence="2 3">
    <name type="scientific">Cyclospora cayetanensis</name>
    <dbReference type="NCBI Taxonomy" id="88456"/>
    <lineage>
        <taxon>Eukaryota</taxon>
        <taxon>Sar</taxon>
        <taxon>Alveolata</taxon>
        <taxon>Apicomplexa</taxon>
        <taxon>Conoidasida</taxon>
        <taxon>Coccidia</taxon>
        <taxon>Eucoccidiorida</taxon>
        <taxon>Eimeriorina</taxon>
        <taxon>Eimeriidae</taxon>
        <taxon>Cyclospora</taxon>
    </lineage>
</organism>
<dbReference type="InParanoid" id="A0A1D3CS38"/>